<feature type="coiled-coil region" evidence="1">
    <location>
        <begin position="21"/>
        <end position="48"/>
    </location>
</feature>
<sequence length="92" mass="9899">MITHQPSPEQLERLQQAQLGASQTEVAVAEARAKLAQAIAEHSEATTTLNRAIHDVLYGPQDGSPRRLKSAYEASNQMARDHWPTPGGTPGG</sequence>
<feature type="region of interest" description="Disordered" evidence="2">
    <location>
        <begin position="58"/>
        <end position="92"/>
    </location>
</feature>
<dbReference type="EMBL" id="JQ606827">
    <property type="protein sequence ID" value="AFI44020.1"/>
    <property type="molecule type" value="Genomic_DNA"/>
</dbReference>
<geneLocation type="plasmid" evidence="3">
    <name>pFP4</name>
</geneLocation>
<protein>
    <submittedName>
        <fullName evidence="3">Uncharacterized protein</fullName>
    </submittedName>
</protein>
<evidence type="ECO:0000256" key="2">
    <source>
        <dbReference type="SAM" id="MobiDB-lite"/>
    </source>
</evidence>
<name>I1VH22_9ACTN</name>
<proteinExistence type="predicted"/>
<dbReference type="RefSeq" id="WP_014696917.1">
    <property type="nucleotide sequence ID" value="NC_017833.1"/>
</dbReference>
<gene>
    <name evidence="3" type="ORF">pFP4.21c</name>
</gene>
<dbReference type="AlphaFoldDB" id="I1VH22"/>
<evidence type="ECO:0000256" key="1">
    <source>
        <dbReference type="SAM" id="Coils"/>
    </source>
</evidence>
<keyword evidence="1" id="KW-0175">Coiled coil</keyword>
<organism evidence="3">
    <name type="scientific">Streptomyces sp. FR1</name>
    <dbReference type="NCBI Taxonomy" id="349971"/>
    <lineage>
        <taxon>Bacteria</taxon>
        <taxon>Bacillati</taxon>
        <taxon>Actinomycetota</taxon>
        <taxon>Actinomycetes</taxon>
        <taxon>Kitasatosporales</taxon>
        <taxon>Streptomycetaceae</taxon>
        <taxon>Streptomyces</taxon>
    </lineage>
</organism>
<evidence type="ECO:0000313" key="3">
    <source>
        <dbReference type="EMBL" id="AFI44020.1"/>
    </source>
</evidence>
<reference evidence="3" key="1">
    <citation type="journal article" date="2012" name="Plasmid">
        <title>Characterization of Streptomyces plasmid-phage pFP4 and its evolutionary implications.</title>
        <authorList>
            <person name="Chen Z."/>
            <person name="Zhong L."/>
            <person name="Shen M."/>
            <person name="Fang P."/>
            <person name="Qin Z."/>
        </authorList>
    </citation>
    <scope>NUCLEOTIDE SEQUENCE</scope>
    <source>
        <strain evidence="3">FR1</strain>
        <plasmid evidence="3">pFP4</plasmid>
    </source>
</reference>
<keyword evidence="3" id="KW-0614">Plasmid</keyword>
<accession>I1VH22</accession>